<sequence length="680" mass="77309">MSTLTLAHAINGVLSVYKPKGWSSRKATDFVQYGLSNELWKEAEPIKRKQRVKIGHGGTLDPMAEGVLVLGIGKGCKELEEYLKGTKEYLVTAKFGEATDTYDATGTVIKIESTDHLTRELVMKTLPSFKGNITQVPPIYSALKIQGKRLYDYARKNIELPEPIQARSVYIEELQVINYNKNVLEMRVVCGGGTYMRSLLLWHKPLLLKPLAWTEFQKTLLLPEKTTYIAYAPLVRRINLAAVSDFISDDSLETLSVCKQLDRVTLTGCSYITDRGIINFLSKDVGQYLLSMDLSEIKNITDETIFMIAKTCKRLQGLNLSMNPPIKEECTAITDKSIVQLAENCRDLRRIRLSNWKKLTDVSITALTTYCPTLLEIDVVNCSITNNSLIQIFSKCRELRELKVNQCQSINDLAFTKSSLATIPIGKEIYYDQLRILDLTNVVMITDNTIDCITQAAPKIRNLIFNKCVNITDKGIEYLARLGRYLHYIHLGSCRLITDESIKHLASNCTRIRYIDLAACHNLGDDTVIALAALPKLKRIGLVKCNRITNRAIMALTRNSRTSVSLERIHLSYCDQLTAQAISVLVIHCRRLTHLSLSFVPAFQRQEFQQFCRPPPKEYNADYQRAFCVFSGPNVKTLRDHFRSTVHSGREHLTRRLYYHNEASRIDEINDNMHRVHTVN</sequence>
<dbReference type="GO" id="GO:0005634">
    <property type="term" value="C:nucleus"/>
    <property type="evidence" value="ECO:0007669"/>
    <property type="project" value="TreeGrafter"/>
</dbReference>
<dbReference type="PANTHER" id="PTHR13767">
    <property type="entry name" value="TRNA-PSEUDOURIDINE SYNTHASE"/>
    <property type="match status" value="1"/>
</dbReference>
<evidence type="ECO:0000313" key="9">
    <source>
        <dbReference type="Proteomes" id="UP000603453"/>
    </source>
</evidence>
<dbReference type="SMART" id="SM00367">
    <property type="entry name" value="LRR_CC"/>
    <property type="match status" value="12"/>
</dbReference>
<evidence type="ECO:0000256" key="4">
    <source>
        <dbReference type="ARBA" id="ARBA00022694"/>
    </source>
</evidence>
<comment type="caution">
    <text evidence="8">The sequence shown here is derived from an EMBL/GenBank/DDBJ whole genome shotgun (WGS) entry which is preliminary data.</text>
</comment>
<dbReference type="InterPro" id="IPR002501">
    <property type="entry name" value="PsdUridine_synth_N"/>
</dbReference>
<dbReference type="AlphaFoldDB" id="A0A8H7V5U8"/>
<keyword evidence="5" id="KW-0413">Isomerase</keyword>
<dbReference type="InterPro" id="IPR057207">
    <property type="entry name" value="FBXL15_LRR"/>
</dbReference>
<evidence type="ECO:0000256" key="2">
    <source>
        <dbReference type="ARBA" id="ARBA00008999"/>
    </source>
</evidence>
<feature type="domain" description="Pseudouridine synthase II N-terminal" evidence="6">
    <location>
        <begin position="51"/>
        <end position="196"/>
    </location>
</feature>
<proteinExistence type="inferred from homology"/>
<evidence type="ECO:0000259" key="6">
    <source>
        <dbReference type="Pfam" id="PF01509"/>
    </source>
</evidence>
<dbReference type="GO" id="GO:1990481">
    <property type="term" value="P:mRNA pseudouridine synthesis"/>
    <property type="evidence" value="ECO:0007669"/>
    <property type="project" value="TreeGrafter"/>
</dbReference>
<comment type="similarity">
    <text evidence="2">Belongs to the pseudouridine synthase TruB family.</text>
</comment>
<dbReference type="EC" id="5.4.99.25" evidence="3"/>
<dbReference type="InterPro" id="IPR032675">
    <property type="entry name" value="LRR_dom_sf"/>
</dbReference>
<evidence type="ECO:0000256" key="5">
    <source>
        <dbReference type="ARBA" id="ARBA00023235"/>
    </source>
</evidence>
<dbReference type="SUPFAM" id="SSF52047">
    <property type="entry name" value="RNI-like"/>
    <property type="match status" value="1"/>
</dbReference>
<evidence type="ECO:0000259" key="7">
    <source>
        <dbReference type="Pfam" id="PF25372"/>
    </source>
</evidence>
<dbReference type="SUPFAM" id="SSF55120">
    <property type="entry name" value="Pseudouridine synthase"/>
    <property type="match status" value="1"/>
</dbReference>
<dbReference type="GO" id="GO:0003723">
    <property type="term" value="F:RNA binding"/>
    <property type="evidence" value="ECO:0007669"/>
    <property type="project" value="InterPro"/>
</dbReference>
<keyword evidence="9" id="KW-1185">Reference proteome</keyword>
<gene>
    <name evidence="8" type="ORF">INT47_013095</name>
</gene>
<keyword evidence="4" id="KW-0819">tRNA processing</keyword>
<name>A0A8H7V5U8_9FUNG</name>
<dbReference type="Proteomes" id="UP000603453">
    <property type="component" value="Unassembled WGS sequence"/>
</dbReference>
<dbReference type="InterPro" id="IPR006553">
    <property type="entry name" value="Leu-rich_rpt_Cys-con_subtyp"/>
</dbReference>
<evidence type="ECO:0000256" key="3">
    <source>
        <dbReference type="ARBA" id="ARBA00012787"/>
    </source>
</evidence>
<dbReference type="EMBL" id="JAEPRD010000060">
    <property type="protein sequence ID" value="KAG2202479.1"/>
    <property type="molecule type" value="Genomic_DNA"/>
</dbReference>
<dbReference type="Gene3D" id="3.30.2350.10">
    <property type="entry name" value="Pseudouridine synthase"/>
    <property type="match status" value="1"/>
</dbReference>
<dbReference type="Pfam" id="PF25372">
    <property type="entry name" value="DUF7885"/>
    <property type="match status" value="1"/>
</dbReference>
<comment type="catalytic activity">
    <reaction evidence="1">
        <text>a uridine in mRNA = a pseudouridine in mRNA</text>
        <dbReference type="Rhea" id="RHEA:56644"/>
        <dbReference type="Rhea" id="RHEA-COMP:14658"/>
        <dbReference type="Rhea" id="RHEA-COMP:14659"/>
        <dbReference type="ChEBI" id="CHEBI:65314"/>
        <dbReference type="ChEBI" id="CHEBI:65315"/>
    </reaction>
</comment>
<evidence type="ECO:0000313" key="8">
    <source>
        <dbReference type="EMBL" id="KAG2202479.1"/>
    </source>
</evidence>
<dbReference type="PANTHER" id="PTHR13767:SF2">
    <property type="entry name" value="PSEUDOURIDYLATE SYNTHASE TRUB1"/>
    <property type="match status" value="1"/>
</dbReference>
<feature type="domain" description="F-box/LRR-repeat protein 15-like leucin rich repeat" evidence="7">
    <location>
        <begin position="247"/>
        <end position="342"/>
    </location>
</feature>
<dbReference type="HAMAP" id="MF_01080">
    <property type="entry name" value="TruB_bact"/>
    <property type="match status" value="1"/>
</dbReference>
<dbReference type="OrthoDB" id="10257471at2759"/>
<reference evidence="8" key="1">
    <citation type="submission" date="2020-12" db="EMBL/GenBank/DDBJ databases">
        <title>Metabolic potential, ecology and presence of endohyphal bacteria is reflected in genomic diversity of Mucoromycotina.</title>
        <authorList>
            <person name="Muszewska A."/>
            <person name="Okrasinska A."/>
            <person name="Steczkiewicz K."/>
            <person name="Drgas O."/>
            <person name="Orlowska M."/>
            <person name="Perlinska-Lenart U."/>
            <person name="Aleksandrzak-Piekarczyk T."/>
            <person name="Szatraj K."/>
            <person name="Zielenkiewicz U."/>
            <person name="Pilsyk S."/>
            <person name="Malc E."/>
            <person name="Mieczkowski P."/>
            <person name="Kruszewska J.S."/>
            <person name="Biernat P."/>
            <person name="Pawlowska J."/>
        </authorList>
    </citation>
    <scope>NUCLEOTIDE SEQUENCE</scope>
    <source>
        <strain evidence="8">WA0000017839</strain>
    </source>
</reference>
<dbReference type="Pfam" id="PF01509">
    <property type="entry name" value="TruB_N"/>
    <property type="match status" value="1"/>
</dbReference>
<organism evidence="8 9">
    <name type="scientific">Mucor saturninus</name>
    <dbReference type="NCBI Taxonomy" id="64648"/>
    <lineage>
        <taxon>Eukaryota</taxon>
        <taxon>Fungi</taxon>
        <taxon>Fungi incertae sedis</taxon>
        <taxon>Mucoromycota</taxon>
        <taxon>Mucoromycotina</taxon>
        <taxon>Mucoromycetes</taxon>
        <taxon>Mucorales</taxon>
        <taxon>Mucorineae</taxon>
        <taxon>Mucoraceae</taxon>
        <taxon>Mucor</taxon>
    </lineage>
</organism>
<dbReference type="InterPro" id="IPR020103">
    <property type="entry name" value="PsdUridine_synth_cat_dom_sf"/>
</dbReference>
<accession>A0A8H7V5U8</accession>
<dbReference type="GO" id="GO:0160148">
    <property type="term" value="F:tRNA pseudouridine(55) synthase activity"/>
    <property type="evidence" value="ECO:0007669"/>
    <property type="project" value="UniProtKB-EC"/>
</dbReference>
<dbReference type="NCBIfam" id="TIGR00431">
    <property type="entry name" value="TruB"/>
    <property type="match status" value="1"/>
</dbReference>
<dbReference type="Gene3D" id="3.80.10.10">
    <property type="entry name" value="Ribonuclease Inhibitor"/>
    <property type="match status" value="2"/>
</dbReference>
<dbReference type="InterPro" id="IPR014780">
    <property type="entry name" value="tRNA_psdUridine_synth_TruB"/>
</dbReference>
<evidence type="ECO:0000256" key="1">
    <source>
        <dbReference type="ARBA" id="ARBA00001166"/>
    </source>
</evidence>
<protein>
    <recommendedName>
        <fullName evidence="3">tRNA pseudouridine(55) synthase</fullName>
        <ecNumber evidence="3">5.4.99.25</ecNumber>
    </recommendedName>
</protein>
<dbReference type="GO" id="GO:0006400">
    <property type="term" value="P:tRNA modification"/>
    <property type="evidence" value="ECO:0007669"/>
    <property type="project" value="TreeGrafter"/>
</dbReference>